<comment type="caution">
    <text evidence="1">The sequence shown here is derived from an EMBL/GenBank/DDBJ whole genome shotgun (WGS) entry which is preliminary data.</text>
</comment>
<dbReference type="RefSeq" id="WP_125180523.1">
    <property type="nucleotide sequence ID" value="NZ_QZMU01000001.1"/>
</dbReference>
<dbReference type="EMBL" id="QZMU01000001">
    <property type="protein sequence ID" value="RRQ21308.1"/>
    <property type="molecule type" value="Genomic_DNA"/>
</dbReference>
<evidence type="ECO:0008006" key="3">
    <source>
        <dbReference type="Google" id="ProtNLM"/>
    </source>
</evidence>
<protein>
    <recommendedName>
        <fullName evidence="3">SatD family (SatD)</fullName>
    </recommendedName>
</protein>
<proteinExistence type="predicted"/>
<evidence type="ECO:0000313" key="1">
    <source>
        <dbReference type="EMBL" id="RRQ21308.1"/>
    </source>
</evidence>
<organism evidence="1 2">
    <name type="scientific">Thiohalobacter thiocyanaticus</name>
    <dbReference type="NCBI Taxonomy" id="585455"/>
    <lineage>
        <taxon>Bacteria</taxon>
        <taxon>Pseudomonadati</taxon>
        <taxon>Pseudomonadota</taxon>
        <taxon>Gammaproteobacteria</taxon>
        <taxon>Thiohalobacterales</taxon>
        <taxon>Thiohalobacteraceae</taxon>
        <taxon>Thiohalobacter</taxon>
    </lineage>
</organism>
<dbReference type="AlphaFoldDB" id="A0A426QHS4"/>
<dbReference type="OrthoDB" id="3197351at2"/>
<dbReference type="Pfam" id="PF16264">
    <property type="entry name" value="SatD"/>
    <property type="match status" value="1"/>
</dbReference>
<evidence type="ECO:0000313" key="2">
    <source>
        <dbReference type="Proteomes" id="UP000287798"/>
    </source>
</evidence>
<dbReference type="InterPro" id="IPR032580">
    <property type="entry name" value="SatD"/>
</dbReference>
<name>A0A426QHS4_9GAMM</name>
<sequence length="210" mass="23058">MSYLVLIGDLIASRESTHRQALQHRLKAVLKRLNQQTPALASPYTLTLGDEFQAVFTRADTVFDDMVQILAALHPDQARFALGLGEITTDLNPDQALGMDGPAFYRARDGIEKLKDSGDLFTLEGLPDTWADLAGGTLSLLSNRVEKWEANRLAILHGLLMDTPVKDIARELGISEQAVYKNINNGGLKAVMQVLSALAQLLNDYLDQKA</sequence>
<accession>A0A426QHS4</accession>
<dbReference type="Proteomes" id="UP000287798">
    <property type="component" value="Unassembled WGS sequence"/>
</dbReference>
<reference evidence="1 2" key="1">
    <citation type="journal article" date="2010" name="Int. J. Syst. Evol. Microbiol.">
        <title>Thiohalobacter thiocyanaticus gen. nov., sp. nov., a moderately halophilic, sulfur-oxidizing gammaproteobacterium from hypersaline lakes, that utilizes thiocyanate.</title>
        <authorList>
            <person name="Sorokin D.Y."/>
            <person name="Kovaleva O.L."/>
            <person name="Tourova T.P."/>
            <person name="Muyzer G."/>
        </authorList>
    </citation>
    <scope>NUCLEOTIDE SEQUENCE [LARGE SCALE GENOMIC DNA]</scope>
    <source>
        <strain evidence="1 2">Hrh1</strain>
    </source>
</reference>
<keyword evidence="2" id="KW-1185">Reference proteome</keyword>
<gene>
    <name evidence="1" type="ORF">D6C00_04675</name>
</gene>